<keyword evidence="3" id="KW-0804">Transcription</keyword>
<reference evidence="5" key="1">
    <citation type="submission" date="2021-01" db="EMBL/GenBank/DDBJ databases">
        <title>Whole genome shotgun sequence of Rhizocola hellebori NBRC 109834.</title>
        <authorList>
            <person name="Komaki H."/>
            <person name="Tamura T."/>
        </authorList>
    </citation>
    <scope>NUCLEOTIDE SEQUENCE</scope>
    <source>
        <strain evidence="5">NBRC 109834</strain>
    </source>
</reference>
<dbReference type="AlphaFoldDB" id="A0A8J3QFK3"/>
<organism evidence="5 6">
    <name type="scientific">Rhizocola hellebori</name>
    <dbReference type="NCBI Taxonomy" id="1392758"/>
    <lineage>
        <taxon>Bacteria</taxon>
        <taxon>Bacillati</taxon>
        <taxon>Actinomycetota</taxon>
        <taxon>Actinomycetes</taxon>
        <taxon>Micromonosporales</taxon>
        <taxon>Micromonosporaceae</taxon>
        <taxon>Rhizocola</taxon>
    </lineage>
</organism>
<dbReference type="InterPro" id="IPR000792">
    <property type="entry name" value="Tscrpt_reg_LuxR_C"/>
</dbReference>
<sequence length="798" mass="85024">MQPAGLSQAGLVRWAIDALLEDANTAKVVLAVDDAHLLDPLSAALVYFVARSGMARVFASVRTGETVPDPIRALWTEELAERVDLAPLTESETGALLAEVLGGQVDSGSVGRLWRLSEGNALLLRELVMAAHARAEISESYGIWRWTGAPPMAPSLTEVVDTRIGNLQPDIRAVVEFVAHGEPIGLPLLTQATDARAVERAEELQLIRVVPEGRRVTVRLAHPLYGEVVRRRSPLTRAHRQLATLAELVEKAGAKRRDDLLRVAVWRLDSNTVDNPLPLLGACQQAFASFDMPLACRLGQAALDADREGRFDIAESVAIIMMFADRPDEGLAILDRAESLITDDAQRARWLASRGITTYWGMGDLKSPERLAAGASGLAAPRDRAWVQGVETIMRTHRNDQEGAHAVGLEVLDCAEATPGSKALAGSALSHLRAARGEPLRTLREVAEYQADSAQWRDDTPYFQLALEVARNTAMILAGDLDAVQATIAAEFSGLADAGDFSLGSGMLALVEAQAARLSGNVESAARLARQSLSRLASGQIFAGHAAAELAHALALAGDPAAEEAMADADRLHRQTVAILYPDLERARVWVRAGLGDIDGAVSLLHELIARLTADGFAAYEVFAQHDLVRLGFASEATDRLTELATSVQGALAAPAARHAQAAATNDGCALLAVAEEFAGLGMNLYAAEAAAIAVQALRHQRSPQASTALDRLAALRDLCPAAITPSLLTPKSTLTARERQIARLAAAGVPSKQIAEQIFLSPRTVDNHLLRIYVKLGVNGRAGLAAALRALASPDLQ</sequence>
<evidence type="ECO:0000313" key="6">
    <source>
        <dbReference type="Proteomes" id="UP000612899"/>
    </source>
</evidence>
<dbReference type="GO" id="GO:0006355">
    <property type="term" value="P:regulation of DNA-templated transcription"/>
    <property type="evidence" value="ECO:0007669"/>
    <property type="project" value="InterPro"/>
</dbReference>
<dbReference type="GO" id="GO:0003677">
    <property type="term" value="F:DNA binding"/>
    <property type="evidence" value="ECO:0007669"/>
    <property type="project" value="UniProtKB-KW"/>
</dbReference>
<feature type="domain" description="HTH luxR-type" evidence="4">
    <location>
        <begin position="728"/>
        <end position="793"/>
    </location>
</feature>
<keyword evidence="1" id="KW-0805">Transcription regulation</keyword>
<dbReference type="InterPro" id="IPR036388">
    <property type="entry name" value="WH-like_DNA-bd_sf"/>
</dbReference>
<dbReference type="Proteomes" id="UP000612899">
    <property type="component" value="Unassembled WGS sequence"/>
</dbReference>
<dbReference type="PRINTS" id="PR00038">
    <property type="entry name" value="HTHLUXR"/>
</dbReference>
<gene>
    <name evidence="5" type="ORF">Rhe02_71740</name>
</gene>
<dbReference type="CDD" id="cd06170">
    <property type="entry name" value="LuxR_C_like"/>
    <property type="match status" value="1"/>
</dbReference>
<dbReference type="PANTHER" id="PTHR44688:SF16">
    <property type="entry name" value="DNA-BINDING TRANSCRIPTIONAL ACTIVATOR DEVR_DOSR"/>
    <property type="match status" value="1"/>
</dbReference>
<evidence type="ECO:0000313" key="5">
    <source>
        <dbReference type="EMBL" id="GIH09107.1"/>
    </source>
</evidence>
<comment type="caution">
    <text evidence="5">The sequence shown here is derived from an EMBL/GenBank/DDBJ whole genome shotgun (WGS) entry which is preliminary data.</text>
</comment>
<dbReference type="SMART" id="SM00421">
    <property type="entry name" value="HTH_LUXR"/>
    <property type="match status" value="1"/>
</dbReference>
<dbReference type="Pfam" id="PF00196">
    <property type="entry name" value="GerE"/>
    <property type="match status" value="1"/>
</dbReference>
<dbReference type="SUPFAM" id="SSF46894">
    <property type="entry name" value="C-terminal effector domain of the bipartite response regulators"/>
    <property type="match status" value="1"/>
</dbReference>
<dbReference type="Gene3D" id="1.10.10.10">
    <property type="entry name" value="Winged helix-like DNA-binding domain superfamily/Winged helix DNA-binding domain"/>
    <property type="match status" value="1"/>
</dbReference>
<dbReference type="PROSITE" id="PS50043">
    <property type="entry name" value="HTH_LUXR_2"/>
    <property type="match status" value="1"/>
</dbReference>
<accession>A0A8J3QFK3</accession>
<dbReference type="PROSITE" id="PS00622">
    <property type="entry name" value="HTH_LUXR_1"/>
    <property type="match status" value="1"/>
</dbReference>
<keyword evidence="6" id="KW-1185">Reference proteome</keyword>
<proteinExistence type="predicted"/>
<evidence type="ECO:0000256" key="2">
    <source>
        <dbReference type="ARBA" id="ARBA00023125"/>
    </source>
</evidence>
<protein>
    <submittedName>
        <fullName evidence="5">LuxR family transcriptional regulator</fullName>
    </submittedName>
</protein>
<name>A0A8J3QFK3_9ACTN</name>
<keyword evidence="2" id="KW-0238">DNA-binding</keyword>
<dbReference type="InterPro" id="IPR016032">
    <property type="entry name" value="Sig_transdc_resp-reg_C-effctor"/>
</dbReference>
<evidence type="ECO:0000256" key="1">
    <source>
        <dbReference type="ARBA" id="ARBA00023015"/>
    </source>
</evidence>
<dbReference type="EMBL" id="BONY01000061">
    <property type="protein sequence ID" value="GIH09107.1"/>
    <property type="molecule type" value="Genomic_DNA"/>
</dbReference>
<evidence type="ECO:0000259" key="4">
    <source>
        <dbReference type="PROSITE" id="PS50043"/>
    </source>
</evidence>
<evidence type="ECO:0000256" key="3">
    <source>
        <dbReference type="ARBA" id="ARBA00023163"/>
    </source>
</evidence>
<dbReference type="PANTHER" id="PTHR44688">
    <property type="entry name" value="DNA-BINDING TRANSCRIPTIONAL ACTIVATOR DEVR_DOSR"/>
    <property type="match status" value="1"/>
</dbReference>